<protein>
    <recommendedName>
        <fullName evidence="6">Chitinase</fullName>
    </recommendedName>
</protein>
<dbReference type="InterPro" id="IPR029070">
    <property type="entry name" value="Chitinase_insertion_sf"/>
</dbReference>
<dbReference type="GO" id="GO:0008061">
    <property type="term" value="F:chitin binding"/>
    <property type="evidence" value="ECO:0007669"/>
    <property type="project" value="UniProtKB-KW"/>
</dbReference>
<dbReference type="STRING" id="363999.A0A439CQL8"/>
<evidence type="ECO:0008006" key="6">
    <source>
        <dbReference type="Google" id="ProtNLM"/>
    </source>
</evidence>
<proteinExistence type="predicted"/>
<dbReference type="InterPro" id="IPR053214">
    <property type="entry name" value="LysM12-like"/>
</dbReference>
<name>A0A439CQL8_9PEZI</name>
<keyword evidence="2" id="KW-0843">Virulence</keyword>
<dbReference type="InterPro" id="IPR017853">
    <property type="entry name" value="GH"/>
</dbReference>
<feature type="region of interest" description="Disordered" evidence="3">
    <location>
        <begin position="214"/>
        <end position="238"/>
    </location>
</feature>
<evidence type="ECO:0000256" key="2">
    <source>
        <dbReference type="ARBA" id="ARBA00023026"/>
    </source>
</evidence>
<comment type="caution">
    <text evidence="4">The sequence shown here is derived from an EMBL/GenBank/DDBJ whole genome shotgun (WGS) entry which is preliminary data.</text>
</comment>
<dbReference type="Proteomes" id="UP000286045">
    <property type="component" value="Unassembled WGS sequence"/>
</dbReference>
<dbReference type="EMBL" id="RYZI01000566">
    <property type="protein sequence ID" value="RWA04454.1"/>
    <property type="molecule type" value="Genomic_DNA"/>
</dbReference>
<evidence type="ECO:0000256" key="3">
    <source>
        <dbReference type="SAM" id="MobiDB-lite"/>
    </source>
</evidence>
<keyword evidence="5" id="KW-1185">Reference proteome</keyword>
<dbReference type="PANTHER" id="PTHR47700">
    <property type="entry name" value="V CHITINASE, PUTATIVE (AFU_ORTHOLOGUE AFUA_6G13720)-RELATED"/>
    <property type="match status" value="1"/>
</dbReference>
<accession>A0A439CQL8</accession>
<evidence type="ECO:0000313" key="5">
    <source>
        <dbReference type="Proteomes" id="UP000286045"/>
    </source>
</evidence>
<evidence type="ECO:0000256" key="1">
    <source>
        <dbReference type="ARBA" id="ARBA00022669"/>
    </source>
</evidence>
<sequence>MVGLPLYGRSFQMTQADCYTEMCTFTGPGSGAAKGKCTDRAGRLQWARSLNFGGVSDWAMDLETSYCGNGTEAGTGSGVVYIDPSILTEPDATIACEPPCTFVLLPRTLLEPTVISRPPITETILDMYTSILALNNGVTSTVHVSVTLPLLTTNKIKLWNVEWTNVDETVIYFTSSVIFPPVILTESPDIITIGTKSTTLAGIIYTYMLRPYPEPSTTTTKGPPPGPPPPGSIGSVHVKGGNQIQHASRAAAPRASLTASQRSTVLGSAAVSGSATQVGGITDRQVDCSVTDFATSATTTCYSTSCVTVEACSTTDFTTTSETTTFACLWTTALAATVWQPTDPEALTLDHGFVLEV</sequence>
<organism evidence="4 5">
    <name type="scientific">Xylaria grammica</name>
    <dbReference type="NCBI Taxonomy" id="363999"/>
    <lineage>
        <taxon>Eukaryota</taxon>
        <taxon>Fungi</taxon>
        <taxon>Dikarya</taxon>
        <taxon>Ascomycota</taxon>
        <taxon>Pezizomycotina</taxon>
        <taxon>Sordariomycetes</taxon>
        <taxon>Xylariomycetidae</taxon>
        <taxon>Xylariales</taxon>
        <taxon>Xylariaceae</taxon>
        <taxon>Xylaria</taxon>
    </lineage>
</organism>
<feature type="compositionally biased region" description="Pro residues" evidence="3">
    <location>
        <begin position="222"/>
        <end position="231"/>
    </location>
</feature>
<evidence type="ECO:0000313" key="4">
    <source>
        <dbReference type="EMBL" id="RWA04454.1"/>
    </source>
</evidence>
<dbReference type="PANTHER" id="PTHR47700:SF2">
    <property type="entry name" value="CHITINASE"/>
    <property type="match status" value="1"/>
</dbReference>
<keyword evidence="1" id="KW-0147">Chitin-binding</keyword>
<reference evidence="4 5" key="1">
    <citation type="submission" date="2018-12" db="EMBL/GenBank/DDBJ databases">
        <title>Draft genome sequence of Xylaria grammica IHI A82.</title>
        <authorList>
            <person name="Buettner E."/>
            <person name="Kellner H."/>
        </authorList>
    </citation>
    <scope>NUCLEOTIDE SEQUENCE [LARGE SCALE GENOMIC DNA]</scope>
    <source>
        <strain evidence="4 5">IHI A82</strain>
    </source>
</reference>
<dbReference type="Gene3D" id="3.10.50.10">
    <property type="match status" value="1"/>
</dbReference>
<dbReference type="AlphaFoldDB" id="A0A439CQL8"/>
<dbReference type="SUPFAM" id="SSF51445">
    <property type="entry name" value="(Trans)glycosidases"/>
    <property type="match status" value="1"/>
</dbReference>
<gene>
    <name evidence="4" type="ORF">EKO27_g10646</name>
</gene>